<dbReference type="OrthoDB" id="6415313at2759"/>
<keyword evidence="2" id="KW-0812">Transmembrane</keyword>
<dbReference type="PANTHER" id="PTHR46560:SF9">
    <property type="entry name" value="ZP DOMAIN-CONTAINING PROTEIN"/>
    <property type="match status" value="1"/>
</dbReference>
<organism evidence="4">
    <name type="scientific">Medioppia subpectinata</name>
    <dbReference type="NCBI Taxonomy" id="1979941"/>
    <lineage>
        <taxon>Eukaryota</taxon>
        <taxon>Metazoa</taxon>
        <taxon>Ecdysozoa</taxon>
        <taxon>Arthropoda</taxon>
        <taxon>Chelicerata</taxon>
        <taxon>Arachnida</taxon>
        <taxon>Acari</taxon>
        <taxon>Acariformes</taxon>
        <taxon>Sarcoptiformes</taxon>
        <taxon>Oribatida</taxon>
        <taxon>Brachypylina</taxon>
        <taxon>Oppioidea</taxon>
        <taxon>Oppiidae</taxon>
        <taxon>Medioppia</taxon>
    </lineage>
</organism>
<proteinExistence type="predicted"/>
<dbReference type="PANTHER" id="PTHR46560">
    <property type="entry name" value="CYPHER, ISOFORM B"/>
    <property type="match status" value="1"/>
</dbReference>
<dbReference type="Proteomes" id="UP000759131">
    <property type="component" value="Unassembled WGS sequence"/>
</dbReference>
<feature type="non-terminal residue" evidence="4">
    <location>
        <position position="448"/>
    </location>
</feature>
<protein>
    <recommendedName>
        <fullName evidence="3">ZP domain-containing protein</fullName>
    </recommendedName>
</protein>
<dbReference type="AlphaFoldDB" id="A0A7R9Q477"/>
<dbReference type="SMART" id="SM00241">
    <property type="entry name" value="ZP"/>
    <property type="match status" value="1"/>
</dbReference>
<feature type="compositionally biased region" description="Polar residues" evidence="1">
    <location>
        <begin position="346"/>
        <end position="356"/>
    </location>
</feature>
<dbReference type="PROSITE" id="PS51034">
    <property type="entry name" value="ZP_2"/>
    <property type="match status" value="1"/>
</dbReference>
<gene>
    <name evidence="4" type="ORF">OSB1V03_LOCUS11253</name>
</gene>
<reference evidence="4" key="1">
    <citation type="submission" date="2020-11" db="EMBL/GenBank/DDBJ databases">
        <authorList>
            <person name="Tran Van P."/>
        </authorList>
    </citation>
    <scope>NUCLEOTIDE SEQUENCE</scope>
</reference>
<evidence type="ECO:0000313" key="4">
    <source>
        <dbReference type="EMBL" id="CAD7630842.1"/>
    </source>
</evidence>
<keyword evidence="2" id="KW-0472">Membrane</keyword>
<accession>A0A7R9Q477</accession>
<evidence type="ECO:0000259" key="3">
    <source>
        <dbReference type="PROSITE" id="PS51034"/>
    </source>
</evidence>
<sequence length="448" mass="50399">YTQNEFNSDDFSPAVTARCERGVMYINVVTLQPFYGVVHTHGYRKGPCLIDGNGGFNTTLKVSLLADENDEIYCGINKGVKGERSVSLAIRPHKNLELTDDKNYYLTCEQSGYKNVRGGTYKVTLKLLDMSGQRAGRILHGNTYILRAQLTPYDSITSLRIKNCFAFTDDTDAGDQVQLIDAYGCPAPAADALISPFNYNTTHTAEAVLYEMFKYPDTNKLNIQCDAILCRGGCQEPVCDSPGYKGRDLALDGYSQLSASTSMFVFEPTDDSLTHENLSECTEWRFPWLITLCIVLAVLLLLMLLLNMFMCSSLSCRCIKTEIVEQEPDETVDDYDPYRADWTAPNSRYGSRNSLNKGYPEGTLKSNKSQPKSYHLGYDNDDYVPDQHNRSYSTLQTRSPRPRSPGPPLSTYSTHSLKSNKKLKPIKTIEIDYSIDNNNKNPYNLARR</sequence>
<keyword evidence="5" id="KW-1185">Reference proteome</keyword>
<dbReference type="EMBL" id="CAJPIZ010008611">
    <property type="protein sequence ID" value="CAG2111272.1"/>
    <property type="molecule type" value="Genomic_DNA"/>
</dbReference>
<evidence type="ECO:0000256" key="2">
    <source>
        <dbReference type="SAM" id="Phobius"/>
    </source>
</evidence>
<feature type="region of interest" description="Disordered" evidence="1">
    <location>
        <begin position="346"/>
        <end position="421"/>
    </location>
</feature>
<evidence type="ECO:0000256" key="1">
    <source>
        <dbReference type="SAM" id="MobiDB-lite"/>
    </source>
</evidence>
<name>A0A7R9Q477_9ACAR</name>
<feature type="transmembrane region" description="Helical" evidence="2">
    <location>
        <begin position="286"/>
        <end position="310"/>
    </location>
</feature>
<evidence type="ECO:0000313" key="5">
    <source>
        <dbReference type="Proteomes" id="UP000759131"/>
    </source>
</evidence>
<feature type="domain" description="ZP" evidence="3">
    <location>
        <begin position="1"/>
        <end position="246"/>
    </location>
</feature>
<dbReference type="EMBL" id="OC863186">
    <property type="protein sequence ID" value="CAD7630842.1"/>
    <property type="molecule type" value="Genomic_DNA"/>
</dbReference>
<keyword evidence="2" id="KW-1133">Transmembrane helix</keyword>
<dbReference type="InterPro" id="IPR001507">
    <property type="entry name" value="ZP_dom"/>
</dbReference>